<comment type="caution">
    <text evidence="2">The sequence shown here is derived from an EMBL/GenBank/DDBJ whole genome shotgun (WGS) entry which is preliminary data.</text>
</comment>
<feature type="chain" id="PRO_5045674141" description="Secreted protein" evidence="1">
    <location>
        <begin position="22"/>
        <end position="81"/>
    </location>
</feature>
<dbReference type="EMBL" id="JBFTWV010000071">
    <property type="protein sequence ID" value="KAL2788951.1"/>
    <property type="molecule type" value="Genomic_DNA"/>
</dbReference>
<sequence length="81" mass="9250">MLHWPSLLSLVIFLGCQPLDTVVNEGERLHKISILWRTHITINVATNHIRSLCAPEHVKNSSNFDTDPGALYYTSYLRFAI</sequence>
<evidence type="ECO:0008006" key="4">
    <source>
        <dbReference type="Google" id="ProtNLM"/>
    </source>
</evidence>
<proteinExistence type="predicted"/>
<feature type="signal peptide" evidence="1">
    <location>
        <begin position="1"/>
        <end position="21"/>
    </location>
</feature>
<name>A0ABR4G0E5_9EURO</name>
<evidence type="ECO:0000313" key="2">
    <source>
        <dbReference type="EMBL" id="KAL2788951.1"/>
    </source>
</evidence>
<dbReference type="Proteomes" id="UP001610563">
    <property type="component" value="Unassembled WGS sequence"/>
</dbReference>
<evidence type="ECO:0000256" key="1">
    <source>
        <dbReference type="SAM" id="SignalP"/>
    </source>
</evidence>
<evidence type="ECO:0000313" key="3">
    <source>
        <dbReference type="Proteomes" id="UP001610563"/>
    </source>
</evidence>
<reference evidence="2 3" key="1">
    <citation type="submission" date="2024-07" db="EMBL/GenBank/DDBJ databases">
        <title>Section-level genome sequencing and comparative genomics of Aspergillus sections Usti and Cavernicolus.</title>
        <authorList>
            <consortium name="Lawrence Berkeley National Laboratory"/>
            <person name="Nybo J.L."/>
            <person name="Vesth T.C."/>
            <person name="Theobald S."/>
            <person name="Frisvad J.C."/>
            <person name="Larsen T.O."/>
            <person name="Kjaerboelling I."/>
            <person name="Rothschild-Mancinelli K."/>
            <person name="Lyhne E.K."/>
            <person name="Kogle M.E."/>
            <person name="Barry K."/>
            <person name="Clum A."/>
            <person name="Na H."/>
            <person name="Ledsgaard L."/>
            <person name="Lin J."/>
            <person name="Lipzen A."/>
            <person name="Kuo A."/>
            <person name="Riley R."/>
            <person name="Mondo S."/>
            <person name="Labutti K."/>
            <person name="Haridas S."/>
            <person name="Pangalinan J."/>
            <person name="Salamov A.A."/>
            <person name="Simmons B.A."/>
            <person name="Magnuson J.K."/>
            <person name="Chen J."/>
            <person name="Drula E."/>
            <person name="Henrissat B."/>
            <person name="Wiebenga A."/>
            <person name="Lubbers R.J."/>
            <person name="Gomes A.C."/>
            <person name="Makela M.R."/>
            <person name="Stajich J."/>
            <person name="Grigoriev I.V."/>
            <person name="Mortensen U.H."/>
            <person name="De Vries R.P."/>
            <person name="Baker S.E."/>
            <person name="Andersen M.R."/>
        </authorList>
    </citation>
    <scope>NUCLEOTIDE SEQUENCE [LARGE SCALE GENOMIC DNA]</scope>
    <source>
        <strain evidence="2 3">CBS 209.92</strain>
    </source>
</reference>
<keyword evidence="3" id="KW-1185">Reference proteome</keyword>
<accession>A0ABR4G0E5</accession>
<organism evidence="2 3">
    <name type="scientific">Aspergillus keveii</name>
    <dbReference type="NCBI Taxonomy" id="714993"/>
    <lineage>
        <taxon>Eukaryota</taxon>
        <taxon>Fungi</taxon>
        <taxon>Dikarya</taxon>
        <taxon>Ascomycota</taxon>
        <taxon>Pezizomycotina</taxon>
        <taxon>Eurotiomycetes</taxon>
        <taxon>Eurotiomycetidae</taxon>
        <taxon>Eurotiales</taxon>
        <taxon>Aspergillaceae</taxon>
        <taxon>Aspergillus</taxon>
        <taxon>Aspergillus subgen. Nidulantes</taxon>
    </lineage>
</organism>
<gene>
    <name evidence="2" type="ORF">BJX66DRAFT_307797</name>
</gene>
<protein>
    <recommendedName>
        <fullName evidence="4">Secreted protein</fullName>
    </recommendedName>
</protein>
<keyword evidence="1" id="KW-0732">Signal</keyword>